<dbReference type="OrthoDB" id="63267at2759"/>
<accession>A0A267EP46</accession>
<dbReference type="Gene3D" id="1.10.510.10">
    <property type="entry name" value="Transferase(Phosphotransferase) domain 1"/>
    <property type="match status" value="1"/>
</dbReference>
<dbReference type="PROSITE" id="PS50003">
    <property type="entry name" value="PH_DOMAIN"/>
    <property type="match status" value="1"/>
</dbReference>
<dbReference type="EMBL" id="NIVC01001856">
    <property type="protein sequence ID" value="PAA63313.1"/>
    <property type="molecule type" value="Genomic_DNA"/>
</dbReference>
<reference evidence="14 15" key="1">
    <citation type="submission" date="2017-06" db="EMBL/GenBank/DDBJ databases">
        <title>A platform for efficient transgenesis in Macrostomum lignano, a flatworm model organism for stem cell research.</title>
        <authorList>
            <person name="Berezikov E."/>
        </authorList>
    </citation>
    <scope>NUCLEOTIDE SEQUENCE [LARGE SCALE GENOMIC DNA]</scope>
    <source>
        <strain evidence="14">DV1</strain>
        <tissue evidence="14">Whole organism</tissue>
    </source>
</reference>
<evidence type="ECO:0000256" key="6">
    <source>
        <dbReference type="ARBA" id="ARBA00022741"/>
    </source>
</evidence>
<dbReference type="InterPro" id="IPR000961">
    <property type="entry name" value="AGC-kinase_C"/>
</dbReference>
<protein>
    <recommendedName>
        <fullName evidence="2">non-specific serine/threonine protein kinase</fullName>
        <ecNumber evidence="2">2.7.11.1</ecNumber>
    </recommendedName>
</protein>
<sequence>MEQRNEDGDMDMEIENPDCGESPQPSAAQQQLHLPPGGEQANCSPMDSVSTLVSQYFGGQRPPPNEVPSLNYMNQHMQLFHEAPSQACSMPHEPLPSRIPISKSLIKEGYLMKRGEHIKNWRRRYFILYQDGTFFGYKVKPKTQKEYLQPLNNFTVKNSKALFMDTPKPFTFLLRGLQGTNIVDRMFYVETNAEREAWVNAIVNVTNMHKSSGECPATVSTASDAVEPPELPRNKVSLSDFEMLKVLGMGTFGKVVLCREKASSNLFAIKILKKSVLIEKDEVIHTMTENRVLQTCRHPFLTQLKYSFQTEDRLCFVMEYVNGGELYFHLLHDRVFSEERTRFYAAEIVTAIGYLHDMNIVYRDLKLENLLLDEMGHIRIADFGLCKEEMQYGVMTKTFCGTPEYLAPEILDENDYGRSVDWWGLGVVSYEMMCGRLPFYSRDHEILFELIMNDSVRIPANLSSQAQDFLARLLIKEPSRRLGGSTLDAVDVMRHPFFAGIDWVKLTKKEIPPPWKPEVRDACDTRYIPDEFLREPVQLTPPAAPGPVSASGTRWPTDGPNFEKFSFYGSRTSLSSYMSSTSMGDH</sequence>
<dbReference type="FunFam" id="3.30.200.20:FF:000103">
    <property type="entry name" value="Protein kinase C"/>
    <property type="match status" value="1"/>
</dbReference>
<evidence type="ECO:0000256" key="7">
    <source>
        <dbReference type="ARBA" id="ARBA00022777"/>
    </source>
</evidence>
<evidence type="ECO:0000256" key="3">
    <source>
        <dbReference type="ARBA" id="ARBA00022527"/>
    </source>
</evidence>
<keyword evidence="4" id="KW-0597">Phosphoprotein</keyword>
<organism evidence="14 15">
    <name type="scientific">Macrostomum lignano</name>
    <dbReference type="NCBI Taxonomy" id="282301"/>
    <lineage>
        <taxon>Eukaryota</taxon>
        <taxon>Metazoa</taxon>
        <taxon>Spiralia</taxon>
        <taxon>Lophotrochozoa</taxon>
        <taxon>Platyhelminthes</taxon>
        <taxon>Rhabditophora</taxon>
        <taxon>Macrostomorpha</taxon>
        <taxon>Macrostomida</taxon>
        <taxon>Macrostomidae</taxon>
        <taxon>Macrostomum</taxon>
    </lineage>
</organism>
<dbReference type="CDD" id="cd01241">
    <property type="entry name" value="PH_PKB"/>
    <property type="match status" value="1"/>
</dbReference>
<evidence type="ECO:0000256" key="1">
    <source>
        <dbReference type="ARBA" id="ARBA00006935"/>
    </source>
</evidence>
<keyword evidence="8 9" id="KW-0067">ATP-binding</keyword>
<dbReference type="InterPro" id="IPR008271">
    <property type="entry name" value="Ser/Thr_kinase_AS"/>
</dbReference>
<dbReference type="PANTHER" id="PTHR24351">
    <property type="entry name" value="RIBOSOMAL PROTEIN S6 KINASE"/>
    <property type="match status" value="1"/>
</dbReference>
<comment type="caution">
    <text evidence="14">The sequence shown here is derived from an EMBL/GenBank/DDBJ whole genome shotgun (WGS) entry which is preliminary data.</text>
</comment>
<dbReference type="Proteomes" id="UP000215902">
    <property type="component" value="Unassembled WGS sequence"/>
</dbReference>
<dbReference type="PROSITE" id="PS50011">
    <property type="entry name" value="PROTEIN_KINASE_DOM"/>
    <property type="match status" value="1"/>
</dbReference>
<dbReference type="PROSITE" id="PS00107">
    <property type="entry name" value="PROTEIN_KINASE_ATP"/>
    <property type="match status" value="1"/>
</dbReference>
<comment type="similarity">
    <text evidence="1">Belongs to the protein kinase superfamily. AGC Ser/Thr protein kinase family. RAC subfamily.</text>
</comment>
<feature type="binding site" evidence="9">
    <location>
        <position position="270"/>
    </location>
    <ligand>
        <name>ATP</name>
        <dbReference type="ChEBI" id="CHEBI:30616"/>
    </ligand>
</feature>
<proteinExistence type="inferred from homology"/>
<dbReference type="InterPro" id="IPR011993">
    <property type="entry name" value="PH-like_dom_sf"/>
</dbReference>
<dbReference type="SMART" id="SM00233">
    <property type="entry name" value="PH"/>
    <property type="match status" value="1"/>
</dbReference>
<feature type="domain" description="PH" evidence="11">
    <location>
        <begin position="104"/>
        <end position="207"/>
    </location>
</feature>
<dbReference type="SMART" id="SM00220">
    <property type="entry name" value="S_TKc"/>
    <property type="match status" value="1"/>
</dbReference>
<dbReference type="EC" id="2.7.11.1" evidence="2"/>
<evidence type="ECO:0000259" key="13">
    <source>
        <dbReference type="PROSITE" id="PS51285"/>
    </source>
</evidence>
<feature type="domain" description="Protein kinase" evidence="12">
    <location>
        <begin position="241"/>
        <end position="498"/>
    </location>
</feature>
<dbReference type="SUPFAM" id="SSF56112">
    <property type="entry name" value="Protein kinase-like (PK-like)"/>
    <property type="match status" value="1"/>
</dbReference>
<dbReference type="Gene3D" id="2.30.29.30">
    <property type="entry name" value="Pleckstrin-homology domain (PH domain)/Phosphotyrosine-binding domain (PTB)"/>
    <property type="match status" value="1"/>
</dbReference>
<dbReference type="FunFam" id="1.10.510.10:FF:000033">
    <property type="entry name" value="Non-specific serine/threonine protein kinase"/>
    <property type="match status" value="1"/>
</dbReference>
<keyword evidence="15" id="KW-1185">Reference proteome</keyword>
<keyword evidence="5" id="KW-0808">Transferase</keyword>
<dbReference type="InterPro" id="IPR000719">
    <property type="entry name" value="Prot_kinase_dom"/>
</dbReference>
<dbReference type="Gene3D" id="3.30.200.20">
    <property type="entry name" value="Phosphorylase Kinase, domain 1"/>
    <property type="match status" value="1"/>
</dbReference>
<feature type="region of interest" description="Disordered" evidence="10">
    <location>
        <begin position="1"/>
        <end position="45"/>
    </location>
</feature>
<evidence type="ECO:0000256" key="2">
    <source>
        <dbReference type="ARBA" id="ARBA00012513"/>
    </source>
</evidence>
<evidence type="ECO:0000313" key="14">
    <source>
        <dbReference type="EMBL" id="PAA63313.1"/>
    </source>
</evidence>
<keyword evidence="6 9" id="KW-0547">Nucleotide-binding</keyword>
<dbReference type="Pfam" id="PF00069">
    <property type="entry name" value="Pkinase"/>
    <property type="match status" value="1"/>
</dbReference>
<feature type="compositionally biased region" description="Polar residues" evidence="10">
    <location>
        <begin position="23"/>
        <end position="32"/>
    </location>
</feature>
<evidence type="ECO:0000313" key="15">
    <source>
        <dbReference type="Proteomes" id="UP000215902"/>
    </source>
</evidence>
<dbReference type="GO" id="GO:0005524">
    <property type="term" value="F:ATP binding"/>
    <property type="evidence" value="ECO:0007669"/>
    <property type="project" value="UniProtKB-UniRule"/>
</dbReference>
<dbReference type="GO" id="GO:0004674">
    <property type="term" value="F:protein serine/threonine kinase activity"/>
    <property type="evidence" value="ECO:0007669"/>
    <property type="project" value="UniProtKB-KW"/>
</dbReference>
<dbReference type="PROSITE" id="PS00108">
    <property type="entry name" value="PROTEIN_KINASE_ST"/>
    <property type="match status" value="1"/>
</dbReference>
<dbReference type="InterPro" id="IPR017441">
    <property type="entry name" value="Protein_kinase_ATP_BS"/>
</dbReference>
<evidence type="ECO:0000256" key="8">
    <source>
        <dbReference type="ARBA" id="ARBA00022840"/>
    </source>
</evidence>
<feature type="region of interest" description="Disordered" evidence="10">
    <location>
        <begin position="537"/>
        <end position="557"/>
    </location>
</feature>
<dbReference type="STRING" id="282301.A0A267EP46"/>
<dbReference type="InterPro" id="IPR001849">
    <property type="entry name" value="PH_domain"/>
</dbReference>
<evidence type="ECO:0000259" key="11">
    <source>
        <dbReference type="PROSITE" id="PS50003"/>
    </source>
</evidence>
<dbReference type="AlphaFoldDB" id="A0A267EP46"/>
<name>A0A267EP46_9PLAT</name>
<feature type="compositionally biased region" description="Acidic residues" evidence="10">
    <location>
        <begin position="8"/>
        <end position="18"/>
    </location>
</feature>
<dbReference type="FunFam" id="2.30.29.30:FF:000027">
    <property type="entry name" value="Non-specific serine/threonine protein kinase"/>
    <property type="match status" value="1"/>
</dbReference>
<evidence type="ECO:0000259" key="12">
    <source>
        <dbReference type="PROSITE" id="PS50011"/>
    </source>
</evidence>
<dbReference type="InterPro" id="IPR039026">
    <property type="entry name" value="PH_PKB"/>
</dbReference>
<dbReference type="InterPro" id="IPR011009">
    <property type="entry name" value="Kinase-like_dom_sf"/>
</dbReference>
<evidence type="ECO:0000256" key="5">
    <source>
        <dbReference type="ARBA" id="ARBA00022679"/>
    </source>
</evidence>
<dbReference type="SUPFAM" id="SSF50729">
    <property type="entry name" value="PH domain-like"/>
    <property type="match status" value="1"/>
</dbReference>
<keyword evidence="7" id="KW-0418">Kinase</keyword>
<evidence type="ECO:0000256" key="9">
    <source>
        <dbReference type="PROSITE-ProRule" id="PRU10141"/>
    </source>
</evidence>
<evidence type="ECO:0000256" key="10">
    <source>
        <dbReference type="SAM" id="MobiDB-lite"/>
    </source>
</evidence>
<keyword evidence="3" id="KW-0723">Serine/threonine-protein kinase</keyword>
<feature type="domain" description="AGC-kinase C-terminal" evidence="13">
    <location>
        <begin position="499"/>
        <end position="577"/>
    </location>
</feature>
<gene>
    <name evidence="14" type="ORF">BOX15_Mlig008777g2</name>
</gene>
<dbReference type="SMART" id="SM00133">
    <property type="entry name" value="S_TK_X"/>
    <property type="match status" value="1"/>
</dbReference>
<dbReference type="PROSITE" id="PS51285">
    <property type="entry name" value="AGC_KINASE_CTER"/>
    <property type="match status" value="1"/>
</dbReference>
<dbReference type="Pfam" id="PF00169">
    <property type="entry name" value="PH"/>
    <property type="match status" value="1"/>
</dbReference>
<evidence type="ECO:0000256" key="4">
    <source>
        <dbReference type="ARBA" id="ARBA00022553"/>
    </source>
</evidence>